<dbReference type="InterPro" id="IPR011611">
    <property type="entry name" value="PfkB_dom"/>
</dbReference>
<name>A0A1G2BGM5_9BACT</name>
<evidence type="ECO:0000313" key="5">
    <source>
        <dbReference type="Proteomes" id="UP000176420"/>
    </source>
</evidence>
<dbReference type="Proteomes" id="UP000176420">
    <property type="component" value="Unassembled WGS sequence"/>
</dbReference>
<dbReference type="PANTHER" id="PTHR10584">
    <property type="entry name" value="SUGAR KINASE"/>
    <property type="match status" value="1"/>
</dbReference>
<accession>A0A1G2BGM5</accession>
<dbReference type="Pfam" id="PF00294">
    <property type="entry name" value="PfkB"/>
    <property type="match status" value="1"/>
</dbReference>
<comment type="caution">
    <text evidence="4">The sequence shown here is derived from an EMBL/GenBank/DDBJ whole genome shotgun (WGS) entry which is preliminary data.</text>
</comment>
<keyword evidence="1" id="KW-0808">Transferase</keyword>
<sequence length="315" mass="34995">MNIIIHGSIAYDRIMSFPRYFKDNILPDKIHSLSVSFYIEKMQELRGGCGGNIAYTLGLLQEKPWLIAAVGKDGKEYLTCLAEKGVNIQQVERHEDIISGSCSIITDRANNQITAFYVGAMKYNTNFNFENCDPKNTIAIFAPANNLADSLKYIKACQQKKIKYIFDPGQTLADYNGKQLKDCIRGSYMFTVNDYELSQALKKTGLTENNLLERTEVLITTLGAKGSTIKTRAGKTYDIPALVQDTLKDPTGAGDAYRAGLLKGLVANLSLPQIGNIAATTASFAIETVGTQEHDFTMEEFRQRYLDHFHASCPI</sequence>
<dbReference type="AlphaFoldDB" id="A0A1G2BGM5"/>
<dbReference type="InterPro" id="IPR002173">
    <property type="entry name" value="Carboh/pur_kinase_PfkB_CS"/>
</dbReference>
<gene>
    <name evidence="4" type="ORF">A2319_04555</name>
</gene>
<dbReference type="CDD" id="cd01942">
    <property type="entry name" value="ribokinase_group_A"/>
    <property type="match status" value="1"/>
</dbReference>
<keyword evidence="2" id="KW-0418">Kinase</keyword>
<evidence type="ECO:0000256" key="1">
    <source>
        <dbReference type="ARBA" id="ARBA00022679"/>
    </source>
</evidence>
<proteinExistence type="predicted"/>
<dbReference type="InterPro" id="IPR029056">
    <property type="entry name" value="Ribokinase-like"/>
</dbReference>
<dbReference type="PROSITE" id="PS00584">
    <property type="entry name" value="PFKB_KINASES_2"/>
    <property type="match status" value="1"/>
</dbReference>
<dbReference type="SUPFAM" id="SSF53613">
    <property type="entry name" value="Ribokinase-like"/>
    <property type="match status" value="1"/>
</dbReference>
<feature type="domain" description="Carbohydrate kinase PfkB" evidence="3">
    <location>
        <begin position="33"/>
        <end position="293"/>
    </location>
</feature>
<evidence type="ECO:0000259" key="3">
    <source>
        <dbReference type="Pfam" id="PF00294"/>
    </source>
</evidence>
<dbReference type="PANTHER" id="PTHR10584:SF166">
    <property type="entry name" value="RIBOKINASE"/>
    <property type="match status" value="1"/>
</dbReference>
<dbReference type="GO" id="GO:0016301">
    <property type="term" value="F:kinase activity"/>
    <property type="evidence" value="ECO:0007669"/>
    <property type="project" value="UniProtKB-KW"/>
</dbReference>
<protein>
    <recommendedName>
        <fullName evidence="3">Carbohydrate kinase PfkB domain-containing protein</fullName>
    </recommendedName>
</protein>
<evidence type="ECO:0000313" key="4">
    <source>
        <dbReference type="EMBL" id="OGY87689.1"/>
    </source>
</evidence>
<reference evidence="4 5" key="1">
    <citation type="journal article" date="2016" name="Nat. Commun.">
        <title>Thousands of microbial genomes shed light on interconnected biogeochemical processes in an aquifer system.</title>
        <authorList>
            <person name="Anantharaman K."/>
            <person name="Brown C.T."/>
            <person name="Hug L.A."/>
            <person name="Sharon I."/>
            <person name="Castelle C.J."/>
            <person name="Probst A.J."/>
            <person name="Thomas B.C."/>
            <person name="Singh A."/>
            <person name="Wilkins M.J."/>
            <person name="Karaoz U."/>
            <person name="Brodie E.L."/>
            <person name="Williams K.H."/>
            <person name="Hubbard S.S."/>
            <person name="Banfield J.F."/>
        </authorList>
    </citation>
    <scope>NUCLEOTIDE SEQUENCE [LARGE SCALE GENOMIC DNA]</scope>
</reference>
<dbReference type="EMBL" id="MHKI01000006">
    <property type="protein sequence ID" value="OGY87689.1"/>
    <property type="molecule type" value="Genomic_DNA"/>
</dbReference>
<dbReference type="Gene3D" id="3.40.1190.20">
    <property type="match status" value="1"/>
</dbReference>
<organism evidence="4 5">
    <name type="scientific">Candidatus Kerfeldbacteria bacterium RIFOXYB2_FULL_38_14</name>
    <dbReference type="NCBI Taxonomy" id="1798547"/>
    <lineage>
        <taxon>Bacteria</taxon>
        <taxon>Candidatus Kerfeldiibacteriota</taxon>
    </lineage>
</organism>
<evidence type="ECO:0000256" key="2">
    <source>
        <dbReference type="ARBA" id="ARBA00022777"/>
    </source>
</evidence>